<dbReference type="VEuPathDB" id="TriTrypDB:TcIL3000_10_9760"/>
<dbReference type="EMBL" id="HE575323">
    <property type="protein sequence ID" value="CCC94198.1"/>
    <property type="molecule type" value="Genomic_DNA"/>
</dbReference>
<protein>
    <submittedName>
        <fullName evidence="1">Uncharacterized protein</fullName>
    </submittedName>
</protein>
<gene>
    <name evidence="1" type="ORF">TCIL3000_10_9760</name>
</gene>
<sequence length="727" mass="81563">MDDGRDIDEESCCEDCLSGTERSSRDDRATWYKSLTTCPSGKDTVDTGNNVSGVPISLAPRRTSTAFPHSLTPYTLDRVSGPTASIHMEDTSSDCLSSDDFRRSLGRNVGRPGLPSLTKQLAVHEHVGDPKTARKHLLNAFPESLRHIAVDEVADANASPTTGAIGADSGYHRQFTEQTLMEIYSLLCHTASAVESRKQYLLTESPVGVALENKTTERIMEIECAQELTAWGDAWYRPYLSTKSGVLASVTAQPPQFKAGMLWDGSNRVLLGGTAFTEEARILPLKVSHSLNCSGGWSPSLPLLVEMGGSPMYQGVENPSPYDAGSSGPKKTVHLLLREYASLSKVRAGCIIQTFSLVSENVQLQSQRSYFLPHNQIQKVLDKCTAGAVTRAFSLQLLLSSGIQTDQNTPILPNSSSGRGTDSLSCGDRVDSLTSEHESMFNTIRSDFLMSTNTMMTSRVVKVPTKTRQPLGDEVYLRFTNPRLYFHVMQHSPAVLTAHTNAIREYMFYSRRLQVRRRIIIVMRSVRTLQKFFRKCLDRKKRAMKSMLRHWRKLEHQCRARLKRQTFQSASTNRISFIVGSVLWDHVVTTEDYKLKMLEELMAARRVGYLQWCSQRREENKIILEMRRTAGSTPAQQDMRSFGVDAVQPPSSSYALPGISNDKSHHKWIERWMDIVHARFGWYIDPEELLQESHRRILHSLRGSILAMADVQAELKKRGGGDDLPLL</sequence>
<accession>G0UXT1</accession>
<proteinExistence type="predicted"/>
<dbReference type="AlphaFoldDB" id="G0UXT1"/>
<name>G0UXT1_TRYCI</name>
<evidence type="ECO:0000313" key="1">
    <source>
        <dbReference type="EMBL" id="CCC94198.1"/>
    </source>
</evidence>
<organism evidence="1">
    <name type="scientific">Trypanosoma congolense (strain IL3000)</name>
    <dbReference type="NCBI Taxonomy" id="1068625"/>
    <lineage>
        <taxon>Eukaryota</taxon>
        <taxon>Discoba</taxon>
        <taxon>Euglenozoa</taxon>
        <taxon>Kinetoplastea</taxon>
        <taxon>Metakinetoplastina</taxon>
        <taxon>Trypanosomatida</taxon>
        <taxon>Trypanosomatidae</taxon>
        <taxon>Trypanosoma</taxon>
        <taxon>Nannomonas</taxon>
    </lineage>
</organism>
<reference evidence="1" key="1">
    <citation type="journal article" date="2012" name="Proc. Natl. Acad. Sci. U.S.A.">
        <title>Antigenic diversity is generated by distinct evolutionary mechanisms in African trypanosome species.</title>
        <authorList>
            <person name="Jackson A.P."/>
            <person name="Berry A."/>
            <person name="Aslett M."/>
            <person name="Allison H.C."/>
            <person name="Burton P."/>
            <person name="Vavrova-Anderson J."/>
            <person name="Brown R."/>
            <person name="Browne H."/>
            <person name="Corton N."/>
            <person name="Hauser H."/>
            <person name="Gamble J."/>
            <person name="Gilderthorp R."/>
            <person name="Marcello L."/>
            <person name="McQuillan J."/>
            <person name="Otto T.D."/>
            <person name="Quail M.A."/>
            <person name="Sanders M.J."/>
            <person name="van Tonder A."/>
            <person name="Ginger M.L."/>
            <person name="Field M.C."/>
            <person name="Barry J.D."/>
            <person name="Hertz-Fowler C."/>
            <person name="Berriman M."/>
        </authorList>
    </citation>
    <scope>NUCLEOTIDE SEQUENCE</scope>
    <source>
        <strain evidence="1">IL3000</strain>
    </source>
</reference>